<protein>
    <submittedName>
        <fullName evidence="1">Uncharacterized protein</fullName>
    </submittedName>
</protein>
<evidence type="ECO:0000313" key="1">
    <source>
        <dbReference type="EMBL" id="DAF92921.1"/>
    </source>
</evidence>
<accession>A0A8S5UEL4</accession>
<name>A0A8S5UEL4_9CAUD</name>
<dbReference type="EMBL" id="BK016076">
    <property type="protein sequence ID" value="DAF92921.1"/>
    <property type="molecule type" value="Genomic_DNA"/>
</dbReference>
<sequence>MLDFNKVYEDNFKEVNDWCDNFYLKSFGQYLNPIHDIYEKLKLSKDKLSDDELEFILTDTPLSLFSVSYKLNDMKTDKEVLKLKIKEKKMKLKTDNVDNAEFNQLSKSEQTEFIDNELLEDNILYVAMSGIISRVETELTFARELIMSCKKIWDRRKDTDDLIPISAIETDHLPDYQEEGAEF</sequence>
<organism evidence="1">
    <name type="scientific">Siphoviridae sp. ctX5W26</name>
    <dbReference type="NCBI Taxonomy" id="2825540"/>
    <lineage>
        <taxon>Viruses</taxon>
        <taxon>Duplodnaviria</taxon>
        <taxon>Heunggongvirae</taxon>
        <taxon>Uroviricota</taxon>
        <taxon>Caudoviricetes</taxon>
    </lineage>
</organism>
<proteinExistence type="predicted"/>
<reference evidence="1" key="1">
    <citation type="journal article" date="2021" name="Proc. Natl. Acad. Sci. U.S.A.">
        <title>A Catalog of Tens of Thousands of Viruses from Human Metagenomes Reveals Hidden Associations with Chronic Diseases.</title>
        <authorList>
            <person name="Tisza M.J."/>
            <person name="Buck C.B."/>
        </authorList>
    </citation>
    <scope>NUCLEOTIDE SEQUENCE</scope>
    <source>
        <strain evidence="1">CtX5W26</strain>
    </source>
</reference>